<evidence type="ECO:0000313" key="2">
    <source>
        <dbReference type="Proteomes" id="UP000530654"/>
    </source>
</evidence>
<evidence type="ECO:0000313" key="1">
    <source>
        <dbReference type="EMBL" id="NNH67876.1"/>
    </source>
</evidence>
<name>A0A7Y2RBE0_9HYPH</name>
<comment type="caution">
    <text evidence="1">The sequence shown here is derived from an EMBL/GenBank/DDBJ whole genome shotgun (WGS) entry which is preliminary data.</text>
</comment>
<reference evidence="1 2" key="1">
    <citation type="submission" date="2020-04" db="EMBL/GenBank/DDBJ databases">
        <title>Rhizobium bacterial biofertilizers improve the content of phenolic compounds of Lactuca sativa L. under non-saline and saline-stress conditions.</title>
        <authorList>
            <person name="Ayuso-Calles M."/>
            <person name="Garcia-Estevez I."/>
            <person name="Jimenez-Gomez A."/>
            <person name="Flores-Felix J.D."/>
            <person name="Escribano-Bailon M."/>
            <person name="Rivas R."/>
        </authorList>
    </citation>
    <scope>NUCLEOTIDE SEQUENCE [LARGE SCALE GENOMIC DNA]</scope>
    <source>
        <strain evidence="1 2">GPTR02</strain>
    </source>
</reference>
<dbReference type="Proteomes" id="UP000530654">
    <property type="component" value="Unassembled WGS sequence"/>
</dbReference>
<proteinExistence type="predicted"/>
<dbReference type="AlphaFoldDB" id="A0A7Y2RBE0"/>
<sequence length="49" mass="5206">MELPSLGADFGNVNVEVAERIGFELLAGRLVAFDIGKLGDAMPLKATMQ</sequence>
<protein>
    <submittedName>
        <fullName evidence="1">Uncharacterized protein</fullName>
    </submittedName>
</protein>
<accession>A0A7Y2RBE0</accession>
<dbReference type="EMBL" id="JABEQY010000048">
    <property type="protein sequence ID" value="NNH67876.1"/>
    <property type="molecule type" value="Genomic_DNA"/>
</dbReference>
<organism evidence="1 2">
    <name type="scientific">Rhizobium laguerreae</name>
    <dbReference type="NCBI Taxonomy" id="1076926"/>
    <lineage>
        <taxon>Bacteria</taxon>
        <taxon>Pseudomonadati</taxon>
        <taxon>Pseudomonadota</taxon>
        <taxon>Alphaproteobacteria</taxon>
        <taxon>Hyphomicrobiales</taxon>
        <taxon>Rhizobiaceae</taxon>
        <taxon>Rhizobium/Agrobacterium group</taxon>
        <taxon>Rhizobium</taxon>
    </lineage>
</organism>
<gene>
    <name evidence="1" type="ORF">HLI17_32280</name>
</gene>